<reference evidence="2 3" key="1">
    <citation type="submission" date="2018-06" db="EMBL/GenBank/DDBJ databases">
        <authorList>
            <consortium name="Pathogen Informatics"/>
            <person name="Doyle S."/>
        </authorList>
    </citation>
    <scope>NUCLEOTIDE SEQUENCE [LARGE SCALE GENOMIC DNA]</scope>
    <source>
        <strain evidence="2 3">NCTC13315</strain>
    </source>
</reference>
<proteinExistence type="predicted"/>
<evidence type="ECO:0000313" key="2">
    <source>
        <dbReference type="EMBL" id="STX29739.1"/>
    </source>
</evidence>
<sequence length="186" mass="19832">MGVFMKKLILASCLLGTSSVFADACTFNLTFNNKWNNFKNWTIVITDVSNPELQEVVGGQLLYYGKFPDSGTLKVPVPNCSKNTQIGLFAHAPGRSVAIESAPMNSDSGVHAQAFAPNSFLEGMSHCVGDIAPTDWTNINLEVGSIGKPGDFLFTASPTGSEPDSWTKAQLNATCKNPELNPGGTD</sequence>
<protein>
    <submittedName>
        <fullName evidence="2">Uncharacterized protein</fullName>
    </submittedName>
</protein>
<feature type="chain" id="PRO_5016978945" evidence="1">
    <location>
        <begin position="23"/>
        <end position="186"/>
    </location>
</feature>
<dbReference type="EMBL" id="UGNV01000001">
    <property type="protein sequence ID" value="STX29739.1"/>
    <property type="molecule type" value="Genomic_DNA"/>
</dbReference>
<accession>A0A378I3I6</accession>
<dbReference type="AlphaFoldDB" id="A0A378I3I6"/>
<dbReference type="Proteomes" id="UP000254968">
    <property type="component" value="Unassembled WGS sequence"/>
</dbReference>
<feature type="signal peptide" evidence="1">
    <location>
        <begin position="1"/>
        <end position="22"/>
    </location>
</feature>
<gene>
    <name evidence="2" type="ORF">NCTC13315_02291</name>
</gene>
<keyword evidence="1" id="KW-0732">Signal</keyword>
<organism evidence="2 3">
    <name type="scientific">Legionella beliardensis</name>
    <dbReference type="NCBI Taxonomy" id="91822"/>
    <lineage>
        <taxon>Bacteria</taxon>
        <taxon>Pseudomonadati</taxon>
        <taxon>Pseudomonadota</taxon>
        <taxon>Gammaproteobacteria</taxon>
        <taxon>Legionellales</taxon>
        <taxon>Legionellaceae</taxon>
        <taxon>Legionella</taxon>
    </lineage>
</organism>
<keyword evidence="3" id="KW-1185">Reference proteome</keyword>
<name>A0A378I3I6_9GAMM</name>
<evidence type="ECO:0000313" key="3">
    <source>
        <dbReference type="Proteomes" id="UP000254968"/>
    </source>
</evidence>
<evidence type="ECO:0000256" key="1">
    <source>
        <dbReference type="SAM" id="SignalP"/>
    </source>
</evidence>